<dbReference type="EMBL" id="CAJMWV010007994">
    <property type="protein sequence ID" value="CAE6533010.1"/>
    <property type="molecule type" value="Genomic_DNA"/>
</dbReference>
<evidence type="ECO:0000313" key="2">
    <source>
        <dbReference type="EMBL" id="CAE6533010.1"/>
    </source>
</evidence>
<dbReference type="SUPFAM" id="SSF50370">
    <property type="entry name" value="Ricin B-like lectins"/>
    <property type="match status" value="1"/>
</dbReference>
<organism evidence="2 3">
    <name type="scientific">Rhizoctonia solani</name>
    <dbReference type="NCBI Taxonomy" id="456999"/>
    <lineage>
        <taxon>Eukaryota</taxon>
        <taxon>Fungi</taxon>
        <taxon>Dikarya</taxon>
        <taxon>Basidiomycota</taxon>
        <taxon>Agaricomycotina</taxon>
        <taxon>Agaricomycetes</taxon>
        <taxon>Cantharellales</taxon>
        <taxon>Ceratobasidiaceae</taxon>
        <taxon>Rhizoctonia</taxon>
    </lineage>
</organism>
<dbReference type="AlphaFoldDB" id="A0A8H3DLD9"/>
<evidence type="ECO:0000313" key="3">
    <source>
        <dbReference type="Proteomes" id="UP000663831"/>
    </source>
</evidence>
<dbReference type="OrthoDB" id="2131701at2759"/>
<sequence>MKPGTYRIVNLASGTAITEIGPGEVASRPVDYDSKTQQWFAQHSGDGYQFKSLKSGGYLAIASINDHNGELYSSGYPTSWMLFPNPEHRGHNTYGILMGDTDLILDLADGPKRADKTKASLLSTI</sequence>
<protein>
    <recommendedName>
        <fullName evidence="1">Ricin B lectin domain-containing protein</fullName>
    </recommendedName>
</protein>
<dbReference type="Proteomes" id="UP000663831">
    <property type="component" value="Unassembled WGS sequence"/>
</dbReference>
<comment type="caution">
    <text evidence="2">The sequence shown here is derived from an EMBL/GenBank/DDBJ whole genome shotgun (WGS) entry which is preliminary data.</text>
</comment>
<dbReference type="InterPro" id="IPR035992">
    <property type="entry name" value="Ricin_B-like_lectins"/>
</dbReference>
<proteinExistence type="predicted"/>
<feature type="domain" description="Ricin B lectin" evidence="1">
    <location>
        <begin position="3"/>
        <end position="69"/>
    </location>
</feature>
<dbReference type="Pfam" id="PF14200">
    <property type="entry name" value="RicinB_lectin_2"/>
    <property type="match status" value="1"/>
</dbReference>
<dbReference type="Gene3D" id="2.80.10.50">
    <property type="match status" value="1"/>
</dbReference>
<gene>
    <name evidence="2" type="ORF">RDB_LOCUS160255</name>
</gene>
<accession>A0A8H3DLD9</accession>
<dbReference type="InterPro" id="IPR000772">
    <property type="entry name" value="Ricin_B_lectin"/>
</dbReference>
<evidence type="ECO:0000259" key="1">
    <source>
        <dbReference type="Pfam" id="PF14200"/>
    </source>
</evidence>
<reference evidence="2" key="1">
    <citation type="submission" date="2021-01" db="EMBL/GenBank/DDBJ databases">
        <authorList>
            <person name="Kaushik A."/>
        </authorList>
    </citation>
    <scope>NUCLEOTIDE SEQUENCE</scope>
    <source>
        <strain evidence="2">AG3-1AP</strain>
    </source>
</reference>
<name>A0A8H3DLD9_9AGAM</name>